<dbReference type="Proteomes" id="UP000557392">
    <property type="component" value="Unassembled WGS sequence"/>
</dbReference>
<dbReference type="EMBL" id="JACIEH010000001">
    <property type="protein sequence ID" value="MBB4097338.1"/>
    <property type="molecule type" value="Genomic_DNA"/>
</dbReference>
<reference evidence="1 2" key="1">
    <citation type="submission" date="2020-08" db="EMBL/GenBank/DDBJ databases">
        <title>Genomic Encyclopedia of Type Strains, Phase IV (KMG-IV): sequencing the most valuable type-strain genomes for metagenomic binning, comparative biology and taxonomic classification.</title>
        <authorList>
            <person name="Goeker M."/>
        </authorList>
    </citation>
    <scope>NUCLEOTIDE SEQUENCE [LARGE SCALE GENOMIC DNA]</scope>
    <source>
        <strain evidence="1 2">DSM 101806</strain>
    </source>
</reference>
<dbReference type="AlphaFoldDB" id="A0A7W6JPT1"/>
<accession>A0A7W6JPT1</accession>
<evidence type="ECO:0000313" key="1">
    <source>
        <dbReference type="EMBL" id="MBB4097338.1"/>
    </source>
</evidence>
<dbReference type="Gene3D" id="2.60.40.1190">
    <property type="match status" value="1"/>
</dbReference>
<evidence type="ECO:0000313" key="2">
    <source>
        <dbReference type="Proteomes" id="UP000557392"/>
    </source>
</evidence>
<gene>
    <name evidence="1" type="ORF">GGR46_000871</name>
</gene>
<name>A0A7W6JPT1_9SPHN</name>
<proteinExistence type="predicted"/>
<keyword evidence="2" id="KW-1185">Reference proteome</keyword>
<dbReference type="RefSeq" id="WP_221262548.1">
    <property type="nucleotide sequence ID" value="NZ_JACIEH010000001.1"/>
</dbReference>
<dbReference type="CDD" id="cd09627">
    <property type="entry name" value="DOMON_murB_like"/>
    <property type="match status" value="1"/>
</dbReference>
<sequence length="174" mass="18997">MTIRVPLVPHPDHPPRAVEGIDVTVDIQRGESLLVCRVTGQPPLVPGPTAPVRTDELWKHTCFELFVKPAGGEGYFEFNFSPSTAWAAYRFDGYREGMRDQPLDAPRIEPVEDGVRVAVDLGGLPEGKWRVAITAVIEEVDGTKSYWSAAHPAGKPDFHDPACFVLQLPAPSGA</sequence>
<protein>
    <recommendedName>
        <fullName evidence="3">DOMON-like domain-containing protein</fullName>
    </recommendedName>
</protein>
<comment type="caution">
    <text evidence="1">The sequence shown here is derived from an EMBL/GenBank/DDBJ whole genome shotgun (WGS) entry which is preliminary data.</text>
</comment>
<organism evidence="1 2">
    <name type="scientific">Sphingomonas kyeonggiensis</name>
    <dbReference type="NCBI Taxonomy" id="1268553"/>
    <lineage>
        <taxon>Bacteria</taxon>
        <taxon>Pseudomonadati</taxon>
        <taxon>Pseudomonadota</taxon>
        <taxon>Alphaproteobacteria</taxon>
        <taxon>Sphingomonadales</taxon>
        <taxon>Sphingomonadaceae</taxon>
        <taxon>Sphingomonas</taxon>
    </lineage>
</organism>
<evidence type="ECO:0008006" key="3">
    <source>
        <dbReference type="Google" id="ProtNLM"/>
    </source>
</evidence>